<dbReference type="STRING" id="694270.A0A395T520"/>
<dbReference type="Pfam" id="PF13374">
    <property type="entry name" value="TPR_10"/>
    <property type="match status" value="1"/>
</dbReference>
<gene>
    <name evidence="2" type="ORF">FLONG3_2544</name>
</gene>
<dbReference type="Pfam" id="PF13424">
    <property type="entry name" value="TPR_12"/>
    <property type="match status" value="2"/>
</dbReference>
<accession>A0A395T520</accession>
<dbReference type="InterPro" id="IPR019734">
    <property type="entry name" value="TPR_rpt"/>
</dbReference>
<sequence>MNHFKRIFGPPKDSVQPESSITSGPAPKHPQGLNVLSDGVEPVVDIVAVHGLNGHREKTWTSDNGVYWLRDFLPTDVPNARIFSWGYDANTHAVSGTSSMFLYDHARSLVADLTRRRKLTNALIHSDAARQGALLEHRSIKISTYGIIFMGTPHQGGNGVQLGRIVANVASVFVPTDDRLFKHLERDSEWLLQQLGQYSPISGEFVTKFAYEEYPTSVAGKSILVVPKASAVVPGHVDAEPIAIHADHKNMVKFLSKEDVGYVTVSEHVQIMMSDAEGIISSRWEAESRIDKARENNKSFSILFSLSDVNEVLRFVGRQEELTQMQEILTISHSRTTLVIHGLGGMGKTQLVIEFAKRNHACYSAVLWMNATDEDTMKKSFLKVAEQILCEHPSIPNLERAVSSQDTEATIKAVKTWLNERDNNRWLIIYDNYDHPRLSGTAHIDEESEATNAKSILPNNGTSINAFDIRPFFPDTHHGVIIVTTRSSTVKLGHTIRLSKFKKIDDGVQILESTSNRKDLGKDPASIQLAEKLDGLPLALSTAGAYLDQVSMTCKEYLELYQESWYRLQKSSPQVQSYEDRAMYSTWNISYLNVERQNKSSAMLLKLWAYFDHNDLWHDLLCSIDSSPWLQALTDKITFTQSMRLLCDHGLVDAHHSRMEDEQYYQGYSVHGCVHAWIITVLNEQIDLVMALYAVMCVLSLIVARKDERERWRVEQRLLRHVDRCLEFEAESKQIQFPSPRILPIFGRFYIRQYQFGKAKVVLERALEANGRDLGWEHEYTLGTIVNLANVHALQRNLDEAEAMLDRALHGYRKTRGPEHSSTLRTIRFLGLLYMERHQLDKAKDMYEQAFRGYEKKLGLNDPLTLGALTDLWKLHIAQGTQGNLDEAKALLNRLIQVWEKIPDSVYLSIFTSLEDQALLLYKQDQLDKAQDIIQAAFRGQERIVGLDHPEIFRSLRILGGIRCHQGQLDEGKAMLKQALSGYEKHFGPKHEFTSNTVAAIGDVHLGLGELETAKDMYLRALQGYQNPSESSPFESNELANVLDRLGVLYERQRKPKLARQYYLRAQDCFREMFGDDDWRVKKISKELERISD</sequence>
<dbReference type="Gene3D" id="3.40.50.300">
    <property type="entry name" value="P-loop containing nucleotide triphosphate hydrolases"/>
    <property type="match status" value="1"/>
</dbReference>
<evidence type="ECO:0000313" key="3">
    <source>
        <dbReference type="Proteomes" id="UP000266234"/>
    </source>
</evidence>
<dbReference type="PANTHER" id="PTHR46082:SF6">
    <property type="entry name" value="AAA+ ATPASE DOMAIN-CONTAINING PROTEIN-RELATED"/>
    <property type="match status" value="1"/>
</dbReference>
<comment type="caution">
    <text evidence="2">The sequence shown here is derived from an EMBL/GenBank/DDBJ whole genome shotgun (WGS) entry which is preliminary data.</text>
</comment>
<dbReference type="InterPro" id="IPR011990">
    <property type="entry name" value="TPR-like_helical_dom_sf"/>
</dbReference>
<feature type="region of interest" description="Disordered" evidence="1">
    <location>
        <begin position="1"/>
        <end position="30"/>
    </location>
</feature>
<evidence type="ECO:0000313" key="2">
    <source>
        <dbReference type="EMBL" id="RGP79315.1"/>
    </source>
</evidence>
<dbReference type="SUPFAM" id="SSF52540">
    <property type="entry name" value="P-loop containing nucleoside triphosphate hydrolases"/>
    <property type="match status" value="1"/>
</dbReference>
<dbReference type="AlphaFoldDB" id="A0A395T520"/>
<proteinExistence type="predicted"/>
<reference evidence="2 3" key="1">
    <citation type="journal article" date="2018" name="PLoS Pathog.">
        <title>Evolution of structural diversity of trichothecenes, a family of toxins produced by plant pathogenic and entomopathogenic fungi.</title>
        <authorList>
            <person name="Proctor R.H."/>
            <person name="McCormick S.P."/>
            <person name="Kim H.S."/>
            <person name="Cardoza R.E."/>
            <person name="Stanley A.M."/>
            <person name="Lindo L."/>
            <person name="Kelly A."/>
            <person name="Brown D.W."/>
            <person name="Lee T."/>
            <person name="Vaughan M.M."/>
            <person name="Alexander N.J."/>
            <person name="Busman M."/>
            <person name="Gutierrez S."/>
        </authorList>
    </citation>
    <scope>NUCLEOTIDE SEQUENCE [LARGE SCALE GENOMIC DNA]</scope>
    <source>
        <strain evidence="2 3">NRRL 20695</strain>
    </source>
</reference>
<evidence type="ECO:0000256" key="1">
    <source>
        <dbReference type="SAM" id="MobiDB-lite"/>
    </source>
</evidence>
<protein>
    <submittedName>
        <fullName evidence="2">Tetratricopeptide-like helical domain</fullName>
    </submittedName>
</protein>
<dbReference type="EMBL" id="PXOG01000050">
    <property type="protein sequence ID" value="RGP79315.1"/>
    <property type="molecule type" value="Genomic_DNA"/>
</dbReference>
<dbReference type="SMART" id="SM00028">
    <property type="entry name" value="TPR"/>
    <property type="match status" value="6"/>
</dbReference>
<dbReference type="PANTHER" id="PTHR46082">
    <property type="entry name" value="ATP/GTP-BINDING PROTEIN-RELATED"/>
    <property type="match status" value="1"/>
</dbReference>
<dbReference type="InterPro" id="IPR053137">
    <property type="entry name" value="NLR-like"/>
</dbReference>
<organism evidence="2 3">
    <name type="scientific">Fusarium longipes</name>
    <dbReference type="NCBI Taxonomy" id="694270"/>
    <lineage>
        <taxon>Eukaryota</taxon>
        <taxon>Fungi</taxon>
        <taxon>Dikarya</taxon>
        <taxon>Ascomycota</taxon>
        <taxon>Pezizomycotina</taxon>
        <taxon>Sordariomycetes</taxon>
        <taxon>Hypocreomycetidae</taxon>
        <taxon>Hypocreales</taxon>
        <taxon>Nectriaceae</taxon>
        <taxon>Fusarium</taxon>
    </lineage>
</organism>
<name>A0A395T520_9HYPO</name>
<dbReference type="InterPro" id="IPR027417">
    <property type="entry name" value="P-loop_NTPase"/>
</dbReference>
<dbReference type="Proteomes" id="UP000266234">
    <property type="component" value="Unassembled WGS sequence"/>
</dbReference>
<dbReference type="OrthoDB" id="427518at2759"/>
<dbReference type="SUPFAM" id="SSF48452">
    <property type="entry name" value="TPR-like"/>
    <property type="match status" value="2"/>
</dbReference>
<keyword evidence="3" id="KW-1185">Reference proteome</keyword>
<dbReference type="Gene3D" id="1.25.40.10">
    <property type="entry name" value="Tetratricopeptide repeat domain"/>
    <property type="match status" value="3"/>
</dbReference>